<gene>
    <name evidence="1" type="ORF">N7G274_003968</name>
</gene>
<dbReference type="EMBL" id="JBEFKJ010000011">
    <property type="protein sequence ID" value="KAL2043661.1"/>
    <property type="molecule type" value="Genomic_DNA"/>
</dbReference>
<reference evidence="1 2" key="1">
    <citation type="submission" date="2024-09" db="EMBL/GenBank/DDBJ databases">
        <title>Rethinking Asexuality: The Enigmatic Case of Functional Sexual Genes in Lepraria (Stereocaulaceae).</title>
        <authorList>
            <person name="Doellman M."/>
            <person name="Sun Y."/>
            <person name="Barcenas-Pena A."/>
            <person name="Lumbsch H.T."/>
            <person name="Grewe F."/>
        </authorList>
    </citation>
    <scope>NUCLEOTIDE SEQUENCE [LARGE SCALE GENOMIC DNA]</scope>
    <source>
        <strain evidence="1 2">Mercado 3170</strain>
    </source>
</reference>
<protein>
    <submittedName>
        <fullName evidence="1">Uncharacterized protein</fullName>
    </submittedName>
</protein>
<sequence length="131" mass="14439">MFTPQGIVAYEFSHAPRAKPLDDDVSDFLQELAHMLEHLKLTGILGVFALEDKPANSAPKMEFTEGRANITLPFDISGPEKDSIEAMWQFHTASNSVGETATMNPVVYAQCKLRCKLKPNHTSAHLPTKSA</sequence>
<name>A0ABR4ADW9_9LECA</name>
<comment type="caution">
    <text evidence="1">The sequence shown here is derived from an EMBL/GenBank/DDBJ whole genome shotgun (WGS) entry which is preliminary data.</text>
</comment>
<dbReference type="Proteomes" id="UP001590950">
    <property type="component" value="Unassembled WGS sequence"/>
</dbReference>
<keyword evidence="2" id="KW-1185">Reference proteome</keyword>
<proteinExistence type="predicted"/>
<evidence type="ECO:0000313" key="1">
    <source>
        <dbReference type="EMBL" id="KAL2043661.1"/>
    </source>
</evidence>
<accession>A0ABR4ADW9</accession>
<organism evidence="1 2">
    <name type="scientific">Stereocaulon virgatum</name>
    <dbReference type="NCBI Taxonomy" id="373712"/>
    <lineage>
        <taxon>Eukaryota</taxon>
        <taxon>Fungi</taxon>
        <taxon>Dikarya</taxon>
        <taxon>Ascomycota</taxon>
        <taxon>Pezizomycotina</taxon>
        <taxon>Lecanoromycetes</taxon>
        <taxon>OSLEUM clade</taxon>
        <taxon>Lecanoromycetidae</taxon>
        <taxon>Lecanorales</taxon>
        <taxon>Lecanorineae</taxon>
        <taxon>Stereocaulaceae</taxon>
        <taxon>Stereocaulon</taxon>
    </lineage>
</organism>
<evidence type="ECO:0000313" key="2">
    <source>
        <dbReference type="Proteomes" id="UP001590950"/>
    </source>
</evidence>